<dbReference type="GO" id="GO:0016020">
    <property type="term" value="C:membrane"/>
    <property type="evidence" value="ECO:0007669"/>
    <property type="project" value="TreeGrafter"/>
</dbReference>
<dbReference type="Proteomes" id="UP000181917">
    <property type="component" value="Unassembled WGS sequence"/>
</dbReference>
<keyword evidence="4" id="KW-1185">Reference proteome</keyword>
<dbReference type="Gene3D" id="3.40.50.1820">
    <property type="entry name" value="alpha/beta hydrolase"/>
    <property type="match status" value="1"/>
</dbReference>
<evidence type="ECO:0000313" key="3">
    <source>
        <dbReference type="EMBL" id="SDR14664.1"/>
    </source>
</evidence>
<proteinExistence type="predicted"/>
<dbReference type="KEGG" id="acry:AC20117_18400"/>
<evidence type="ECO:0000259" key="2">
    <source>
        <dbReference type="Pfam" id="PF00561"/>
    </source>
</evidence>
<evidence type="ECO:0000256" key="1">
    <source>
        <dbReference type="ARBA" id="ARBA00022801"/>
    </source>
</evidence>
<protein>
    <submittedName>
        <fullName evidence="3">Pimeloyl-ACP methyl ester carboxylesterase</fullName>
    </submittedName>
</protein>
<dbReference type="RefSeq" id="WP_074702426.1">
    <property type="nucleotide sequence ID" value="NZ_CP018863.1"/>
</dbReference>
<feature type="domain" description="AB hydrolase-1" evidence="2">
    <location>
        <begin position="30"/>
        <end position="254"/>
    </location>
</feature>
<name>A0A1H1GN62_9MICC</name>
<dbReference type="AlphaFoldDB" id="A0A1H1GN62"/>
<dbReference type="GO" id="GO:0016787">
    <property type="term" value="F:hydrolase activity"/>
    <property type="evidence" value="ECO:0007669"/>
    <property type="project" value="UniProtKB-KW"/>
</dbReference>
<dbReference type="Pfam" id="PF00561">
    <property type="entry name" value="Abhydrolase_1"/>
    <property type="match status" value="1"/>
</dbReference>
<accession>A0A1H1GN62</accession>
<dbReference type="PRINTS" id="PR00111">
    <property type="entry name" value="ABHYDROLASE"/>
</dbReference>
<gene>
    <name evidence="3" type="ORF">SAMN04489742_4195</name>
</gene>
<dbReference type="EMBL" id="FNKH01000002">
    <property type="protein sequence ID" value="SDR14664.1"/>
    <property type="molecule type" value="Genomic_DNA"/>
</dbReference>
<sequence>MNTNQKKVPSSGTVQANGQVLYYEIHGAGPALVLVMGIGYDSSLWTLAQVPALSTQFRVVLVDNRDAGRSSKAKHPYAIADMADDLCGLLDALGITRTHLLGLSMGGMIAQEFALRHADRLDRLVLAGTGAAPARSAVDPIQIWSWVKANDAAGQVFGGQQFVSLFSTAFLRNHEAVRDTAALLASNPYPMSPEAYGRQADAYLQFDALDRLGAIMAPTLVLVGEQDLLTPPWIAREVADAIPGARFEVIRGDGASHVAAIERPDDFNRLVSDFLAPKDQGTRLSHSSVANLVAASSLAAAISSSETPASTAP</sequence>
<dbReference type="PANTHER" id="PTHR43798">
    <property type="entry name" value="MONOACYLGLYCEROL LIPASE"/>
    <property type="match status" value="1"/>
</dbReference>
<organism evidence="3 4">
    <name type="scientific">Crystallibacter crystallopoietes</name>
    <dbReference type="NCBI Taxonomy" id="37928"/>
    <lineage>
        <taxon>Bacteria</taxon>
        <taxon>Bacillati</taxon>
        <taxon>Actinomycetota</taxon>
        <taxon>Actinomycetes</taxon>
        <taxon>Micrococcales</taxon>
        <taxon>Micrococcaceae</taxon>
        <taxon>Crystallibacter</taxon>
    </lineage>
</organism>
<dbReference type="InterPro" id="IPR050266">
    <property type="entry name" value="AB_hydrolase_sf"/>
</dbReference>
<dbReference type="InterPro" id="IPR029058">
    <property type="entry name" value="AB_hydrolase_fold"/>
</dbReference>
<dbReference type="InterPro" id="IPR000073">
    <property type="entry name" value="AB_hydrolase_1"/>
</dbReference>
<evidence type="ECO:0000313" key="4">
    <source>
        <dbReference type="Proteomes" id="UP000181917"/>
    </source>
</evidence>
<keyword evidence="1" id="KW-0378">Hydrolase</keyword>
<dbReference type="SUPFAM" id="SSF53474">
    <property type="entry name" value="alpha/beta-Hydrolases"/>
    <property type="match status" value="1"/>
</dbReference>
<dbReference type="STRING" id="37928.SAMN04489742_4195"/>
<reference evidence="3 4" key="1">
    <citation type="submission" date="2016-10" db="EMBL/GenBank/DDBJ databases">
        <authorList>
            <person name="de Groot N.N."/>
        </authorList>
    </citation>
    <scope>NUCLEOTIDE SEQUENCE [LARGE SCALE GENOMIC DNA]</scope>
    <source>
        <strain evidence="3 4">DSM 20117</strain>
    </source>
</reference>
<dbReference type="PANTHER" id="PTHR43798:SF31">
    <property type="entry name" value="AB HYDROLASE SUPERFAMILY PROTEIN YCLE"/>
    <property type="match status" value="1"/>
</dbReference>
<dbReference type="OrthoDB" id="7958481at2"/>